<keyword evidence="2" id="KW-0732">Signal</keyword>
<evidence type="ECO:0000313" key="4">
    <source>
        <dbReference type="Proteomes" id="UP000235371"/>
    </source>
</evidence>
<evidence type="ECO:0000313" key="3">
    <source>
        <dbReference type="EMBL" id="PMD64388.1"/>
    </source>
</evidence>
<reference evidence="3 4" key="1">
    <citation type="submission" date="2016-04" db="EMBL/GenBank/DDBJ databases">
        <title>A degradative enzymes factory behind the ericoid mycorrhizal symbiosis.</title>
        <authorList>
            <consortium name="DOE Joint Genome Institute"/>
            <person name="Martino E."/>
            <person name="Morin E."/>
            <person name="Grelet G."/>
            <person name="Kuo A."/>
            <person name="Kohler A."/>
            <person name="Daghino S."/>
            <person name="Barry K."/>
            <person name="Choi C."/>
            <person name="Cichocki N."/>
            <person name="Clum A."/>
            <person name="Copeland A."/>
            <person name="Hainaut M."/>
            <person name="Haridas S."/>
            <person name="Labutti K."/>
            <person name="Lindquist E."/>
            <person name="Lipzen A."/>
            <person name="Khouja H.-R."/>
            <person name="Murat C."/>
            <person name="Ohm R."/>
            <person name="Olson A."/>
            <person name="Spatafora J."/>
            <person name="Veneault-Fourrey C."/>
            <person name="Henrissat B."/>
            <person name="Grigoriev I."/>
            <person name="Martin F."/>
            <person name="Perotto S."/>
        </authorList>
    </citation>
    <scope>NUCLEOTIDE SEQUENCE [LARGE SCALE GENOMIC DNA]</scope>
    <source>
        <strain evidence="3 4">E</strain>
    </source>
</reference>
<dbReference type="RefSeq" id="XP_024741292.1">
    <property type="nucleotide sequence ID" value="XM_024879512.1"/>
</dbReference>
<accession>A0A2J6TN59</accession>
<sequence length="134" mass="15104">MELWEALWLALKIPLAAFSGKGYCVARYFGCYALERCGLLRWPLSLGPGLHSAQLAMDWFSHLLGLRLVIPLTLTLADSILDSVNSLALPHLAACSLWSSLERSRTRTLTRRQMRSLKQRKHQRKSIGDRVSGL</sequence>
<feature type="region of interest" description="Disordered" evidence="1">
    <location>
        <begin position="112"/>
        <end position="134"/>
    </location>
</feature>
<feature type="chain" id="PRO_5014357412" evidence="2">
    <location>
        <begin position="27"/>
        <end position="134"/>
    </location>
</feature>
<protein>
    <submittedName>
        <fullName evidence="3">Uncharacterized protein</fullName>
    </submittedName>
</protein>
<organism evidence="3 4">
    <name type="scientific">Hyaloscypha bicolor E</name>
    <dbReference type="NCBI Taxonomy" id="1095630"/>
    <lineage>
        <taxon>Eukaryota</taxon>
        <taxon>Fungi</taxon>
        <taxon>Dikarya</taxon>
        <taxon>Ascomycota</taxon>
        <taxon>Pezizomycotina</taxon>
        <taxon>Leotiomycetes</taxon>
        <taxon>Helotiales</taxon>
        <taxon>Hyaloscyphaceae</taxon>
        <taxon>Hyaloscypha</taxon>
        <taxon>Hyaloscypha bicolor</taxon>
    </lineage>
</organism>
<dbReference type="EMBL" id="KZ613765">
    <property type="protein sequence ID" value="PMD64388.1"/>
    <property type="molecule type" value="Genomic_DNA"/>
</dbReference>
<dbReference type="InParanoid" id="A0A2J6TN59"/>
<dbReference type="AlphaFoldDB" id="A0A2J6TN59"/>
<feature type="compositionally biased region" description="Basic residues" evidence="1">
    <location>
        <begin position="112"/>
        <end position="125"/>
    </location>
</feature>
<dbReference type="Proteomes" id="UP000235371">
    <property type="component" value="Unassembled WGS sequence"/>
</dbReference>
<feature type="signal peptide" evidence="2">
    <location>
        <begin position="1"/>
        <end position="26"/>
    </location>
</feature>
<name>A0A2J6TN59_9HELO</name>
<evidence type="ECO:0000256" key="1">
    <source>
        <dbReference type="SAM" id="MobiDB-lite"/>
    </source>
</evidence>
<keyword evidence="4" id="KW-1185">Reference proteome</keyword>
<evidence type="ECO:0000256" key="2">
    <source>
        <dbReference type="SAM" id="SignalP"/>
    </source>
</evidence>
<gene>
    <name evidence="3" type="ORF">K444DRAFT_609094</name>
</gene>
<proteinExistence type="predicted"/>
<dbReference type="GeneID" id="36587589"/>